<organism evidence="3 4">
    <name type="scientific">Porites lobata</name>
    <dbReference type="NCBI Taxonomy" id="104759"/>
    <lineage>
        <taxon>Eukaryota</taxon>
        <taxon>Metazoa</taxon>
        <taxon>Cnidaria</taxon>
        <taxon>Anthozoa</taxon>
        <taxon>Hexacorallia</taxon>
        <taxon>Scleractinia</taxon>
        <taxon>Fungiina</taxon>
        <taxon>Poritidae</taxon>
        <taxon>Porites</taxon>
    </lineage>
</organism>
<name>A0ABN8NV01_9CNID</name>
<comment type="caution">
    <text evidence="3">The sequence shown here is derived from an EMBL/GenBank/DDBJ whole genome shotgun (WGS) entry which is preliminary data.</text>
</comment>
<feature type="transmembrane region" description="Helical" evidence="1">
    <location>
        <begin position="152"/>
        <end position="172"/>
    </location>
</feature>
<keyword evidence="1" id="KW-0472">Membrane</keyword>
<sequence length="173" mass="18334">MMAAYRVVCLLLLIHWIYQGSASNSSSPLSTSESASTSASTSALATSAMPIVNVTFSTDSITTLASANCSESCSGIGGTVTVTLQCKIKGTGSDEDCNAANFNATKCDYVVLRDKHYVCDDVKRNYSQIVGGFDKVLQDCDTVCPPDSAAGLFLHFWLVLSTLFLSICLALMV</sequence>
<evidence type="ECO:0000256" key="2">
    <source>
        <dbReference type="SAM" id="SignalP"/>
    </source>
</evidence>
<evidence type="ECO:0000313" key="4">
    <source>
        <dbReference type="Proteomes" id="UP001159405"/>
    </source>
</evidence>
<evidence type="ECO:0000256" key="1">
    <source>
        <dbReference type="SAM" id="Phobius"/>
    </source>
</evidence>
<dbReference type="Proteomes" id="UP001159405">
    <property type="component" value="Unassembled WGS sequence"/>
</dbReference>
<evidence type="ECO:0000313" key="3">
    <source>
        <dbReference type="EMBL" id="CAH3119353.1"/>
    </source>
</evidence>
<dbReference type="EMBL" id="CALNXK010000033">
    <property type="protein sequence ID" value="CAH3119353.1"/>
    <property type="molecule type" value="Genomic_DNA"/>
</dbReference>
<keyword evidence="1" id="KW-1133">Transmembrane helix</keyword>
<keyword evidence="4" id="KW-1185">Reference proteome</keyword>
<keyword evidence="2" id="KW-0732">Signal</keyword>
<evidence type="ECO:0008006" key="5">
    <source>
        <dbReference type="Google" id="ProtNLM"/>
    </source>
</evidence>
<accession>A0ABN8NV01</accession>
<feature type="chain" id="PRO_5047323395" description="Transmembrane protein" evidence="2">
    <location>
        <begin position="23"/>
        <end position="173"/>
    </location>
</feature>
<feature type="signal peptide" evidence="2">
    <location>
        <begin position="1"/>
        <end position="22"/>
    </location>
</feature>
<protein>
    <recommendedName>
        <fullName evidence="5">Transmembrane protein</fullName>
    </recommendedName>
</protein>
<keyword evidence="1" id="KW-0812">Transmembrane</keyword>
<gene>
    <name evidence="3" type="ORF">PLOB_00027310</name>
</gene>
<reference evidence="3 4" key="1">
    <citation type="submission" date="2022-05" db="EMBL/GenBank/DDBJ databases">
        <authorList>
            <consortium name="Genoscope - CEA"/>
            <person name="William W."/>
        </authorList>
    </citation>
    <scope>NUCLEOTIDE SEQUENCE [LARGE SCALE GENOMIC DNA]</scope>
</reference>
<proteinExistence type="predicted"/>